<evidence type="ECO:0000256" key="4">
    <source>
        <dbReference type="ARBA" id="ARBA00022475"/>
    </source>
</evidence>
<dbReference type="InterPro" id="IPR036097">
    <property type="entry name" value="HisK_dim/P_sf"/>
</dbReference>
<evidence type="ECO:0000259" key="15">
    <source>
        <dbReference type="PROSITE" id="PS50109"/>
    </source>
</evidence>
<dbReference type="PRINTS" id="PR00344">
    <property type="entry name" value="BCTRLSENSOR"/>
</dbReference>
<dbReference type="CDD" id="cd00082">
    <property type="entry name" value="HisKA"/>
    <property type="match status" value="1"/>
</dbReference>
<dbReference type="InterPro" id="IPR003594">
    <property type="entry name" value="HATPase_dom"/>
</dbReference>
<dbReference type="EC" id="2.7.13.3" evidence="3"/>
<evidence type="ECO:0000256" key="6">
    <source>
        <dbReference type="ARBA" id="ARBA00022679"/>
    </source>
</evidence>
<dbReference type="SMART" id="SM00388">
    <property type="entry name" value="HisKA"/>
    <property type="match status" value="1"/>
</dbReference>
<dbReference type="FunFam" id="3.30.565.10:FF:000006">
    <property type="entry name" value="Sensor histidine kinase WalK"/>
    <property type="match status" value="1"/>
</dbReference>
<keyword evidence="9" id="KW-0418">Kinase</keyword>
<comment type="caution">
    <text evidence="17">The sequence shown here is derived from an EMBL/GenBank/DDBJ whole genome shotgun (WGS) entry which is preliminary data.</text>
</comment>
<dbReference type="InterPro" id="IPR003660">
    <property type="entry name" value="HAMP_dom"/>
</dbReference>
<proteinExistence type="predicted"/>
<evidence type="ECO:0000313" key="17">
    <source>
        <dbReference type="EMBL" id="PPK48844.1"/>
    </source>
</evidence>
<evidence type="ECO:0000256" key="11">
    <source>
        <dbReference type="ARBA" id="ARBA00022989"/>
    </source>
</evidence>
<dbReference type="SUPFAM" id="SSF158472">
    <property type="entry name" value="HAMP domain-like"/>
    <property type="match status" value="1"/>
</dbReference>
<reference evidence="17 18" key="1">
    <citation type="submission" date="2018-02" db="EMBL/GenBank/DDBJ databases">
        <title>Genomic Encyclopedia of Archaeal and Bacterial Type Strains, Phase II (KMG-II): from individual species to whole genera.</title>
        <authorList>
            <person name="Goeker M."/>
        </authorList>
    </citation>
    <scope>NUCLEOTIDE SEQUENCE [LARGE SCALE GENOMIC DNA]</scope>
    <source>
        <strain evidence="17 18">DSM 15099</strain>
    </source>
</reference>
<keyword evidence="10" id="KW-0067">ATP-binding</keyword>
<dbReference type="EMBL" id="PTIS01000004">
    <property type="protein sequence ID" value="PPK48844.1"/>
    <property type="molecule type" value="Genomic_DNA"/>
</dbReference>
<evidence type="ECO:0000256" key="13">
    <source>
        <dbReference type="ARBA" id="ARBA00023136"/>
    </source>
</evidence>
<evidence type="ECO:0000256" key="10">
    <source>
        <dbReference type="ARBA" id="ARBA00022840"/>
    </source>
</evidence>
<keyword evidence="11 14" id="KW-1133">Transmembrane helix</keyword>
<dbReference type="GO" id="GO:0005886">
    <property type="term" value="C:plasma membrane"/>
    <property type="evidence" value="ECO:0007669"/>
    <property type="project" value="UniProtKB-SubCell"/>
</dbReference>
<dbReference type="Pfam" id="PF00672">
    <property type="entry name" value="HAMP"/>
    <property type="match status" value="1"/>
</dbReference>
<dbReference type="GO" id="GO:0005524">
    <property type="term" value="F:ATP binding"/>
    <property type="evidence" value="ECO:0007669"/>
    <property type="project" value="UniProtKB-KW"/>
</dbReference>
<protein>
    <recommendedName>
        <fullName evidence="3">histidine kinase</fullName>
        <ecNumber evidence="3">2.7.13.3</ecNumber>
    </recommendedName>
</protein>
<dbReference type="PROSITE" id="PS50885">
    <property type="entry name" value="HAMP"/>
    <property type="match status" value="1"/>
</dbReference>
<dbReference type="SUPFAM" id="SSF55874">
    <property type="entry name" value="ATPase domain of HSP90 chaperone/DNA topoisomerase II/histidine kinase"/>
    <property type="match status" value="1"/>
</dbReference>
<dbReference type="Gene3D" id="6.10.340.10">
    <property type="match status" value="1"/>
</dbReference>
<sequence length="473" mass="53800">MIKNSLVSKMIAAFTFIVAIMFILVATILSFWFENYYFEQRKNQLDMQGDRIATSAVNSLGDKSTLSVTKLENEMSFIGDLLNSDILIADSLGYVYAVSNVKYKDIVANSLDLKEMDELRFGKTIEKKGTYENIVDKPSYIYMKPIFSGDSFRGVILMYTPIEQIKAPIKKVYSIIWLGAIFSVITTSIIIYYFSQKIIIKPLSKINSVARKISKGEVEKRVIIDSNDEIGELAESFNTMADSLEKVEKNRRDFMSNVSHELRSPITSIKGFIGGILDGVIPKDKENHYLQIAYDEVQRLTRLVNDLLDLAAMESGKFSLRVTEIDINEIIKLCIIKFEPKINDKKLKVDVLLQDEHLYVEGDRDRLIQVLTNLIDNSIKYVPDGGNIKLSTKIKGDKLLVSVFNDGPNIEENELRRIWDRFYKSDKARTSKISTGLGLPIARNILSQLGEDIWVENKAKDQGVTFIFTLTRV</sequence>
<accession>A0A2S6FZ66</accession>
<feature type="domain" description="HAMP" evidence="16">
    <location>
        <begin position="197"/>
        <end position="249"/>
    </location>
</feature>
<feature type="transmembrane region" description="Helical" evidence="14">
    <location>
        <begin position="172"/>
        <end position="194"/>
    </location>
</feature>
<evidence type="ECO:0000256" key="2">
    <source>
        <dbReference type="ARBA" id="ARBA00004651"/>
    </source>
</evidence>
<evidence type="ECO:0000313" key="18">
    <source>
        <dbReference type="Proteomes" id="UP000239863"/>
    </source>
</evidence>
<dbReference type="Pfam" id="PF02518">
    <property type="entry name" value="HATPase_c"/>
    <property type="match status" value="1"/>
</dbReference>
<dbReference type="GO" id="GO:0000155">
    <property type="term" value="F:phosphorelay sensor kinase activity"/>
    <property type="evidence" value="ECO:0007669"/>
    <property type="project" value="InterPro"/>
</dbReference>
<feature type="transmembrane region" description="Helical" evidence="14">
    <location>
        <begin position="12"/>
        <end position="33"/>
    </location>
</feature>
<name>A0A2S6FZ66_9CLOT</name>
<dbReference type="Gene3D" id="1.10.287.130">
    <property type="match status" value="1"/>
</dbReference>
<feature type="domain" description="Histidine kinase" evidence="15">
    <location>
        <begin position="257"/>
        <end position="473"/>
    </location>
</feature>
<dbReference type="Gene3D" id="3.30.565.10">
    <property type="entry name" value="Histidine kinase-like ATPase, C-terminal domain"/>
    <property type="match status" value="1"/>
</dbReference>
<keyword evidence="12" id="KW-0902">Two-component regulatory system</keyword>
<evidence type="ECO:0000256" key="1">
    <source>
        <dbReference type="ARBA" id="ARBA00000085"/>
    </source>
</evidence>
<keyword evidence="7 14" id="KW-0812">Transmembrane</keyword>
<dbReference type="SMART" id="SM00387">
    <property type="entry name" value="HATPase_c"/>
    <property type="match status" value="1"/>
</dbReference>
<dbReference type="Pfam" id="PF00512">
    <property type="entry name" value="HisKA"/>
    <property type="match status" value="1"/>
</dbReference>
<dbReference type="InterPro" id="IPR004358">
    <property type="entry name" value="Sig_transdc_His_kin-like_C"/>
</dbReference>
<dbReference type="STRING" id="37659.GCA_000703125_00805"/>
<evidence type="ECO:0000256" key="12">
    <source>
        <dbReference type="ARBA" id="ARBA00023012"/>
    </source>
</evidence>
<keyword evidence="8" id="KW-0547">Nucleotide-binding</keyword>
<gene>
    <name evidence="17" type="ORF">BD821_104106</name>
</gene>
<dbReference type="InterPro" id="IPR050398">
    <property type="entry name" value="HssS/ArlS-like"/>
</dbReference>
<evidence type="ECO:0000256" key="8">
    <source>
        <dbReference type="ARBA" id="ARBA00022741"/>
    </source>
</evidence>
<evidence type="ECO:0000256" key="7">
    <source>
        <dbReference type="ARBA" id="ARBA00022692"/>
    </source>
</evidence>
<dbReference type="CDD" id="cd06225">
    <property type="entry name" value="HAMP"/>
    <property type="match status" value="1"/>
</dbReference>
<comment type="catalytic activity">
    <reaction evidence="1">
        <text>ATP + protein L-histidine = ADP + protein N-phospho-L-histidine.</text>
        <dbReference type="EC" id="2.7.13.3"/>
    </reaction>
</comment>
<keyword evidence="13 14" id="KW-0472">Membrane</keyword>
<dbReference type="SUPFAM" id="SSF47384">
    <property type="entry name" value="Homodimeric domain of signal transducing histidine kinase"/>
    <property type="match status" value="1"/>
</dbReference>
<evidence type="ECO:0000256" key="3">
    <source>
        <dbReference type="ARBA" id="ARBA00012438"/>
    </source>
</evidence>
<dbReference type="PROSITE" id="PS50109">
    <property type="entry name" value="HIS_KIN"/>
    <property type="match status" value="1"/>
</dbReference>
<dbReference type="SMART" id="SM00304">
    <property type="entry name" value="HAMP"/>
    <property type="match status" value="1"/>
</dbReference>
<dbReference type="PANTHER" id="PTHR45528">
    <property type="entry name" value="SENSOR HISTIDINE KINASE CPXA"/>
    <property type="match status" value="1"/>
</dbReference>
<comment type="subcellular location">
    <subcellularLocation>
        <location evidence="2">Cell membrane</location>
        <topology evidence="2">Multi-pass membrane protein</topology>
    </subcellularLocation>
</comment>
<evidence type="ECO:0000256" key="5">
    <source>
        <dbReference type="ARBA" id="ARBA00022553"/>
    </source>
</evidence>
<organism evidence="17 18">
    <name type="scientific">Clostridium algidicarnis DSM 15099</name>
    <dbReference type="NCBI Taxonomy" id="1121295"/>
    <lineage>
        <taxon>Bacteria</taxon>
        <taxon>Bacillati</taxon>
        <taxon>Bacillota</taxon>
        <taxon>Clostridia</taxon>
        <taxon>Eubacteriales</taxon>
        <taxon>Clostridiaceae</taxon>
        <taxon>Clostridium</taxon>
    </lineage>
</organism>
<keyword evidence="5" id="KW-0597">Phosphoprotein</keyword>
<dbReference type="InterPro" id="IPR005467">
    <property type="entry name" value="His_kinase_dom"/>
</dbReference>
<dbReference type="AlphaFoldDB" id="A0A2S6FZ66"/>
<dbReference type="FunFam" id="1.10.287.130:FF:000001">
    <property type="entry name" value="Two-component sensor histidine kinase"/>
    <property type="match status" value="1"/>
</dbReference>
<dbReference type="InterPro" id="IPR036890">
    <property type="entry name" value="HATPase_C_sf"/>
</dbReference>
<evidence type="ECO:0000259" key="16">
    <source>
        <dbReference type="PROSITE" id="PS50885"/>
    </source>
</evidence>
<evidence type="ECO:0000256" key="14">
    <source>
        <dbReference type="SAM" id="Phobius"/>
    </source>
</evidence>
<evidence type="ECO:0000256" key="9">
    <source>
        <dbReference type="ARBA" id="ARBA00022777"/>
    </source>
</evidence>
<dbReference type="PANTHER" id="PTHR45528:SF1">
    <property type="entry name" value="SENSOR HISTIDINE KINASE CPXA"/>
    <property type="match status" value="1"/>
</dbReference>
<keyword evidence="4" id="KW-1003">Cell membrane</keyword>
<keyword evidence="6" id="KW-0808">Transferase</keyword>
<dbReference type="Proteomes" id="UP000239863">
    <property type="component" value="Unassembled WGS sequence"/>
</dbReference>
<dbReference type="InterPro" id="IPR003661">
    <property type="entry name" value="HisK_dim/P_dom"/>
</dbReference>